<sequence>MRRVAVQILKIAIFVIGIVVLGLCIFALPPLASSSAEMFPEFSYLQYPILIGLYATTIPFFYALYQAFNLLNYMEKQLAFSTFAVRSLARIKYSAIVISLCYISGMIYLLTQSALHPSIAIVGLAILFSSAIVIMLFAAVLQELLKNAMKIQSENELTI</sequence>
<comment type="caution">
    <text evidence="2">The sequence shown here is derived from an EMBL/GenBank/DDBJ whole genome shotgun (WGS) entry which is preliminary data.</text>
</comment>
<protein>
    <recommendedName>
        <fullName evidence="4">DUF2975 domain-containing protein</fullName>
    </recommendedName>
</protein>
<dbReference type="Pfam" id="PF11188">
    <property type="entry name" value="DUF2975"/>
    <property type="match status" value="1"/>
</dbReference>
<keyword evidence="1" id="KW-1133">Transmembrane helix</keyword>
<evidence type="ECO:0000313" key="2">
    <source>
        <dbReference type="EMBL" id="RFA32458.1"/>
    </source>
</evidence>
<name>A0A3E0WI58_9BACI</name>
<reference evidence="2 3" key="1">
    <citation type="submission" date="2017-05" db="EMBL/GenBank/DDBJ databases">
        <title>Virgibacillus sp. AK90 isolated from a saltern of Kakinada, India.</title>
        <authorList>
            <person name="Gupta V."/>
            <person name="Sidhu C."/>
            <person name="Korpole S."/>
            <person name="Pinnaka A.K."/>
        </authorList>
    </citation>
    <scope>NUCLEOTIDE SEQUENCE [LARGE SCALE GENOMIC DNA]</scope>
    <source>
        <strain evidence="2 3">AK90</strain>
    </source>
</reference>
<evidence type="ECO:0000313" key="3">
    <source>
        <dbReference type="Proteomes" id="UP000256488"/>
    </source>
</evidence>
<feature type="transmembrane region" description="Helical" evidence="1">
    <location>
        <begin position="117"/>
        <end position="141"/>
    </location>
</feature>
<keyword evidence="1" id="KW-0812">Transmembrane</keyword>
<dbReference type="EMBL" id="NFZX01000064">
    <property type="protein sequence ID" value="RFA32458.1"/>
    <property type="molecule type" value="Genomic_DNA"/>
</dbReference>
<evidence type="ECO:0000256" key="1">
    <source>
        <dbReference type="SAM" id="Phobius"/>
    </source>
</evidence>
<accession>A0A3E0WI58</accession>
<gene>
    <name evidence="2" type="ORF">CAI16_17985</name>
</gene>
<dbReference type="Proteomes" id="UP000256488">
    <property type="component" value="Unassembled WGS sequence"/>
</dbReference>
<feature type="transmembrane region" description="Helical" evidence="1">
    <location>
        <begin position="93"/>
        <end position="111"/>
    </location>
</feature>
<organism evidence="2 3">
    <name type="scientific">Virgibacillus dokdonensis</name>
    <dbReference type="NCBI Taxonomy" id="302167"/>
    <lineage>
        <taxon>Bacteria</taxon>
        <taxon>Bacillati</taxon>
        <taxon>Bacillota</taxon>
        <taxon>Bacilli</taxon>
        <taxon>Bacillales</taxon>
        <taxon>Bacillaceae</taxon>
        <taxon>Virgibacillus</taxon>
    </lineage>
</organism>
<feature type="transmembrane region" description="Helical" evidence="1">
    <location>
        <begin position="44"/>
        <end position="65"/>
    </location>
</feature>
<feature type="transmembrane region" description="Helical" evidence="1">
    <location>
        <begin position="12"/>
        <end position="32"/>
    </location>
</feature>
<dbReference type="InterPro" id="IPR021354">
    <property type="entry name" value="DUF2975"/>
</dbReference>
<evidence type="ECO:0008006" key="4">
    <source>
        <dbReference type="Google" id="ProtNLM"/>
    </source>
</evidence>
<dbReference type="RefSeq" id="WP_116279492.1">
    <property type="nucleotide sequence ID" value="NZ_NFZX01000064.1"/>
</dbReference>
<keyword evidence="1" id="KW-0472">Membrane</keyword>
<proteinExistence type="predicted"/>
<dbReference type="AlphaFoldDB" id="A0A3E0WI58"/>